<reference evidence="1 2" key="1">
    <citation type="submission" date="2017-05" db="EMBL/GenBank/DDBJ databases">
        <authorList>
            <person name="Varghese N."/>
            <person name="Submissions S."/>
        </authorList>
    </citation>
    <scope>NUCLEOTIDE SEQUENCE [LARGE SCALE GENOMIC DNA]</scope>
    <source>
        <strain evidence="1 2">DSM 21985</strain>
    </source>
</reference>
<sequence>MPKHHVRLKLKRLYLRLKLNPFTSFKILITSYFFRNPKKTKDIYCYLCEPGFQTSRE</sequence>
<proteinExistence type="predicted"/>
<name>A0A521D706_9BACT</name>
<organism evidence="1 2">
    <name type="scientific">Gracilimonas mengyeensis</name>
    <dbReference type="NCBI Taxonomy" id="1302730"/>
    <lineage>
        <taxon>Bacteria</taxon>
        <taxon>Pseudomonadati</taxon>
        <taxon>Balneolota</taxon>
        <taxon>Balneolia</taxon>
        <taxon>Balneolales</taxon>
        <taxon>Balneolaceae</taxon>
        <taxon>Gracilimonas</taxon>
    </lineage>
</organism>
<dbReference type="Proteomes" id="UP000317557">
    <property type="component" value="Unassembled WGS sequence"/>
</dbReference>
<gene>
    <name evidence="1" type="ORF">SAMN06265219_107167</name>
</gene>
<dbReference type="AlphaFoldDB" id="A0A521D706"/>
<keyword evidence="2" id="KW-1185">Reference proteome</keyword>
<evidence type="ECO:0000313" key="1">
    <source>
        <dbReference type="EMBL" id="SMO67479.1"/>
    </source>
</evidence>
<evidence type="ECO:0000313" key="2">
    <source>
        <dbReference type="Proteomes" id="UP000317557"/>
    </source>
</evidence>
<accession>A0A521D706</accession>
<protein>
    <submittedName>
        <fullName evidence="1">Uncharacterized protein</fullName>
    </submittedName>
</protein>
<dbReference type="EMBL" id="FXTP01000007">
    <property type="protein sequence ID" value="SMO67479.1"/>
    <property type="molecule type" value="Genomic_DNA"/>
</dbReference>